<dbReference type="Proteomes" id="UP001222377">
    <property type="component" value="Unassembled WGS sequence"/>
</dbReference>
<protein>
    <submittedName>
        <fullName evidence="2">DUF1430 domain-containing protein</fullName>
    </submittedName>
</protein>
<keyword evidence="1" id="KW-1133">Transmembrane helix</keyword>
<proteinExistence type="predicted"/>
<gene>
    <name evidence="2" type="ORF">PV946_14740</name>
</gene>
<keyword evidence="1" id="KW-0812">Transmembrane</keyword>
<comment type="caution">
    <text evidence="2">The sequence shown here is derived from an EMBL/GenBank/DDBJ whole genome shotgun (WGS) entry which is preliminary data.</text>
</comment>
<feature type="transmembrane region" description="Helical" evidence="1">
    <location>
        <begin position="181"/>
        <end position="201"/>
    </location>
</feature>
<evidence type="ECO:0000256" key="1">
    <source>
        <dbReference type="SAM" id="Phobius"/>
    </source>
</evidence>
<feature type="transmembrane region" description="Helical" evidence="1">
    <location>
        <begin position="306"/>
        <end position="327"/>
    </location>
</feature>
<dbReference type="NCBIfam" id="TIGR01654">
    <property type="entry name" value="bact_immun_7tm"/>
    <property type="match status" value="1"/>
</dbReference>
<dbReference type="Pfam" id="PF07242">
    <property type="entry name" value="DUF1430"/>
    <property type="match status" value="1"/>
</dbReference>
<feature type="transmembrane region" description="Helical" evidence="1">
    <location>
        <begin position="262"/>
        <end position="286"/>
    </location>
</feature>
<name>A0AAP3YFW2_BACAM</name>
<keyword evidence="1" id="KW-0472">Membrane</keyword>
<organism evidence="2 3">
    <name type="scientific">Bacillus amyloliquefaciens</name>
    <name type="common">Bacillus velezensis</name>
    <dbReference type="NCBI Taxonomy" id="1390"/>
    <lineage>
        <taxon>Bacteria</taxon>
        <taxon>Bacillati</taxon>
        <taxon>Bacillota</taxon>
        <taxon>Bacilli</taxon>
        <taxon>Bacillales</taxon>
        <taxon>Bacillaceae</taxon>
        <taxon>Bacillus</taxon>
        <taxon>Bacillus amyloliquefaciens group</taxon>
    </lineage>
</organism>
<feature type="transmembrane region" description="Helical" evidence="1">
    <location>
        <begin position="686"/>
        <end position="707"/>
    </location>
</feature>
<evidence type="ECO:0000313" key="3">
    <source>
        <dbReference type="Proteomes" id="UP001222377"/>
    </source>
</evidence>
<feature type="transmembrane region" description="Helical" evidence="1">
    <location>
        <begin position="615"/>
        <end position="639"/>
    </location>
</feature>
<evidence type="ECO:0000313" key="2">
    <source>
        <dbReference type="EMBL" id="MDF4195008.1"/>
    </source>
</evidence>
<dbReference type="EMBL" id="JARKHX010000004">
    <property type="protein sequence ID" value="MDF4195008.1"/>
    <property type="molecule type" value="Genomic_DNA"/>
</dbReference>
<sequence>MKKTIYILFILVLLSMNMSSYHYTLNKQIYYTLFSNKEALIIVYTSAVKSEDFVKRLVAFSKENKVNISQYNFLDEKNLNIYSTSPENEPSIHNGNKLVSNFLRDHSEQKMIGSISFPLSTWKIKYFDFNQIKNIGIGSKFYISSKDDKVLKKAQNLFADYGEVSFDDITENTALMFNKTLLMLVLLSMLILFIGVLYFVIKNRKRLLLQKLWGYSKVKTLLSYPAMFLKPLIIIIFCGAIIVALLAFSFSLHDWLAAYLRIYIRNTVIGALIMMVYTIIVTLVLYNNSDISGSIKGSTPIKKFQWLSVGFKIVFTILLFNIVAFSLSNLFDLKQQLDNQSYWKKTQNTYKTSFAYTGIDYSDLKLDREKNVKVRALYHQLEKHKNAFVIDAHNYALLRKDGKKPVYFYTLNTTKKNEIYSPSGRSITISPNYLKVNPIIGANGKAINKKELWFDSNSLNLLVPQKYAKYKEDIIEAYRDHFFFDKVELDNMYNKEMKQPLNTIKKDELKINIIYTKNRQEYFTFNSELGDAGNKNNIVDPIAAIFTDNVDPSVIGAYSTSCLFFSDSSKGMAYDRIVPYLEKTNTRDLIDSSISVYQELSDGIARIQNQFLQNLIGLTITVILSIAFLVAYIWSYYSANAYRLYLKELFGYSYWTRNKNLIIFSLLTNCLIGLGCSIYYKIFELTIFIALFIVIELLILYFLSVYLNRRNMNRILKGDRI</sequence>
<feature type="transmembrane region" description="Helical" evidence="1">
    <location>
        <begin position="660"/>
        <end position="680"/>
    </location>
</feature>
<dbReference type="AlphaFoldDB" id="A0AAP3YFW2"/>
<reference evidence="2" key="1">
    <citation type="submission" date="2023-02" db="EMBL/GenBank/DDBJ databases">
        <title>Draft Whole-Genome Sequences of Bacillus Strains of Potential Probiotic for Poultry.</title>
        <authorList>
            <person name="Ma L.M."/>
            <person name="Lopez-Guerra N."/>
            <person name="Zhang G."/>
        </authorList>
    </citation>
    <scope>NUCLEOTIDE SEQUENCE</scope>
    <source>
        <strain evidence="2">OSU1013-24</strain>
    </source>
</reference>
<accession>A0AAP3YFW2</accession>
<dbReference type="InterPro" id="IPR006541">
    <property type="entry name" value="Bacteriocin_ass"/>
</dbReference>
<feature type="transmembrane region" description="Helical" evidence="1">
    <location>
        <begin position="222"/>
        <end position="250"/>
    </location>
</feature>
<dbReference type="RefSeq" id="WP_276351250.1">
    <property type="nucleotide sequence ID" value="NZ_JARKHX010000004.1"/>
</dbReference>